<feature type="chain" id="PRO_5043380832" evidence="6">
    <location>
        <begin position="23"/>
        <end position="432"/>
    </location>
</feature>
<dbReference type="InterPro" id="IPR006059">
    <property type="entry name" value="SBP"/>
</dbReference>
<dbReference type="RefSeq" id="WP_350353223.1">
    <property type="nucleotide sequence ID" value="NZ_CP158357.1"/>
</dbReference>
<name>A0AAU7W1T2_9MICO</name>
<keyword evidence="3" id="KW-0472">Membrane</keyword>
<evidence type="ECO:0000256" key="2">
    <source>
        <dbReference type="ARBA" id="ARBA00022729"/>
    </source>
</evidence>
<dbReference type="PROSITE" id="PS51257">
    <property type="entry name" value="PROKAR_LIPOPROTEIN"/>
    <property type="match status" value="1"/>
</dbReference>
<dbReference type="PANTHER" id="PTHR43649">
    <property type="entry name" value="ARABINOSE-BINDING PROTEIN-RELATED"/>
    <property type="match status" value="1"/>
</dbReference>
<accession>A0AAU7W1T2</accession>
<proteinExistence type="predicted"/>
<evidence type="ECO:0000256" key="6">
    <source>
        <dbReference type="SAM" id="SignalP"/>
    </source>
</evidence>
<dbReference type="SUPFAM" id="SSF53850">
    <property type="entry name" value="Periplasmic binding protein-like II"/>
    <property type="match status" value="1"/>
</dbReference>
<evidence type="ECO:0000256" key="4">
    <source>
        <dbReference type="ARBA" id="ARBA00023139"/>
    </source>
</evidence>
<dbReference type="PANTHER" id="PTHR43649:SF33">
    <property type="entry name" value="POLYGALACTURONAN_RHAMNOGALACTURONAN-BINDING PROTEIN YTCQ"/>
    <property type="match status" value="1"/>
</dbReference>
<evidence type="ECO:0000256" key="1">
    <source>
        <dbReference type="ARBA" id="ARBA00022475"/>
    </source>
</evidence>
<keyword evidence="5" id="KW-0449">Lipoprotein</keyword>
<evidence type="ECO:0000313" key="7">
    <source>
        <dbReference type="EMBL" id="XBX80421.1"/>
    </source>
</evidence>
<keyword evidence="2 6" id="KW-0732">Signal</keyword>
<keyword evidence="4" id="KW-0564">Palmitate</keyword>
<gene>
    <name evidence="7" type="ORF">ABS642_10110</name>
</gene>
<dbReference type="Pfam" id="PF01547">
    <property type="entry name" value="SBP_bac_1"/>
    <property type="match status" value="1"/>
</dbReference>
<dbReference type="Gene3D" id="3.40.190.10">
    <property type="entry name" value="Periplasmic binding protein-like II"/>
    <property type="match status" value="1"/>
</dbReference>
<keyword evidence="1" id="KW-1003">Cell membrane</keyword>
<dbReference type="CDD" id="cd13585">
    <property type="entry name" value="PBP2_TMBP_like"/>
    <property type="match status" value="1"/>
</dbReference>
<dbReference type="EMBL" id="CP158357">
    <property type="protein sequence ID" value="XBX80421.1"/>
    <property type="molecule type" value="Genomic_DNA"/>
</dbReference>
<organism evidence="7">
    <name type="scientific">Microbacterium sp. A8/3-1</name>
    <dbReference type="NCBI Taxonomy" id="3160749"/>
    <lineage>
        <taxon>Bacteria</taxon>
        <taxon>Bacillati</taxon>
        <taxon>Actinomycetota</taxon>
        <taxon>Actinomycetes</taxon>
        <taxon>Micrococcales</taxon>
        <taxon>Microbacteriaceae</taxon>
        <taxon>Microbacterium</taxon>
    </lineage>
</organism>
<feature type="signal peptide" evidence="6">
    <location>
        <begin position="1"/>
        <end position="22"/>
    </location>
</feature>
<dbReference type="AlphaFoldDB" id="A0AAU7W1T2"/>
<dbReference type="InterPro" id="IPR050490">
    <property type="entry name" value="Bact_solute-bd_prot1"/>
</dbReference>
<sequence length="432" mass="45646">MRTHRPLAAAVAGLAIIGVAGLAGCSGSDASSDGPVQLEYWAWASNSQDVVDQWNKENPDIQVKYTDAGGGTDSSAKLLTANRAGNAPDVALVEYTTLPAMIVGDVPADITEYVGDVEDAFTEGTWAQTTFGGVVYGIPQDVGPMANVYRADRFEELGVTPPTTWAEFRTAAEAVKAADPATVIAALPPAEFGFWAGVSTQAGGQWWSSEGDEWTVGIADEPSLEVADFFQALVEDGLVSTDPLLTPEYNAALNNGTMLSWPSAVWAPSVIENVAADTSGGWAMAPLPQWTEGDAAVPYQGGSALVVTTSSDHPEEAAKFAKWLNASEEGNELMINTQSLYPAAIVGQEMTESNDPPALMPQQTDFYAVAAEISADTIPVTWGPNVNLARTVFADELQKAIDNGTPWRDAFIATQKAVIDDMVKSGFTVTND</sequence>
<protein>
    <submittedName>
        <fullName evidence="7">Sugar ABC transporter substrate-binding protein</fullName>
    </submittedName>
</protein>
<evidence type="ECO:0000256" key="5">
    <source>
        <dbReference type="ARBA" id="ARBA00023288"/>
    </source>
</evidence>
<reference evidence="7" key="1">
    <citation type="submission" date="2024-06" db="EMBL/GenBank/DDBJ databases">
        <title>Draft genome sequence of Microbacterium sp. strain A8/3-1, isolated from Oxytropis tragacanthoides Fisch. ex DC. Root nodules in the Altai region of Russia.</title>
        <authorList>
            <person name="Sazanova A."/>
            <person name="Guro P."/>
            <person name="Kuznetsova I."/>
            <person name="Belimov A."/>
            <person name="Safronova V."/>
        </authorList>
    </citation>
    <scope>NUCLEOTIDE SEQUENCE</scope>
    <source>
        <strain evidence="7">A8/3-1</strain>
    </source>
</reference>
<evidence type="ECO:0000256" key="3">
    <source>
        <dbReference type="ARBA" id="ARBA00023136"/>
    </source>
</evidence>